<evidence type="ECO:0000256" key="7">
    <source>
        <dbReference type="ARBA" id="ARBA00023204"/>
    </source>
</evidence>
<protein>
    <recommendedName>
        <fullName evidence="10">DNA-3-methyladenine glycosylase</fullName>
        <ecNumber evidence="4">3.2.2.21</ecNumber>
    </recommendedName>
    <alternativeName>
        <fullName evidence="11">3-alkyladenine DNA glycosylase</fullName>
    </alternativeName>
    <alternativeName>
        <fullName evidence="8">3-methyladenine DNA glycosidase</fullName>
    </alternativeName>
    <alternativeName>
        <fullName evidence="13">ADPG</fullName>
    </alternativeName>
    <alternativeName>
        <fullName evidence="12">N-methylpurine-DNA glycosylase</fullName>
    </alternativeName>
</protein>
<keyword evidence="5" id="KW-0227">DNA damage</keyword>
<evidence type="ECO:0000313" key="16">
    <source>
        <dbReference type="RefSeq" id="XP_024940953.1"/>
    </source>
</evidence>
<keyword evidence="6" id="KW-0378">Hydrolase</keyword>
<dbReference type="AlphaFoldDB" id="A0AAJ7W1D0"/>
<dbReference type="FunFam" id="3.10.300.10:FF:000001">
    <property type="entry name" value="Putative 3-methyladenine DNA glycosylase"/>
    <property type="match status" value="1"/>
</dbReference>
<dbReference type="SUPFAM" id="SSF50486">
    <property type="entry name" value="FMT C-terminal domain-like"/>
    <property type="match status" value="1"/>
</dbReference>
<reference evidence="16" key="1">
    <citation type="submission" date="2025-08" db="UniProtKB">
        <authorList>
            <consortium name="RefSeq"/>
        </authorList>
    </citation>
    <scope>IDENTIFICATION</scope>
</reference>
<dbReference type="HAMAP" id="MF_00527">
    <property type="entry name" value="3MGH"/>
    <property type="match status" value="1"/>
</dbReference>
<dbReference type="GeneID" id="107267880"/>
<comment type="subunit">
    <text evidence="9">Binds MBD1. Binds SSBP1.</text>
</comment>
<evidence type="ECO:0000256" key="5">
    <source>
        <dbReference type="ARBA" id="ARBA00022763"/>
    </source>
</evidence>
<evidence type="ECO:0000256" key="2">
    <source>
        <dbReference type="ARBA" id="ARBA00002421"/>
    </source>
</evidence>
<evidence type="ECO:0000313" key="15">
    <source>
        <dbReference type="Proteomes" id="UP000694920"/>
    </source>
</evidence>
<comment type="similarity">
    <text evidence="3">Belongs to the DNA glycosylase MPG family.</text>
</comment>
<evidence type="ECO:0000256" key="6">
    <source>
        <dbReference type="ARBA" id="ARBA00022801"/>
    </source>
</evidence>
<dbReference type="NCBIfam" id="TIGR00567">
    <property type="entry name" value="3mg"/>
    <property type="match status" value="1"/>
</dbReference>
<dbReference type="InterPro" id="IPR003180">
    <property type="entry name" value="MPG"/>
</dbReference>
<evidence type="ECO:0000256" key="12">
    <source>
        <dbReference type="ARBA" id="ARBA00078171"/>
    </source>
</evidence>
<evidence type="ECO:0000256" key="3">
    <source>
        <dbReference type="ARBA" id="ARBA00009232"/>
    </source>
</evidence>
<evidence type="ECO:0000256" key="8">
    <source>
        <dbReference type="ARBA" id="ARBA00033426"/>
    </source>
</evidence>
<dbReference type="CDD" id="cd00540">
    <property type="entry name" value="AAG"/>
    <property type="match status" value="1"/>
</dbReference>
<keyword evidence="7" id="KW-0234">DNA repair</keyword>
<dbReference type="PANTHER" id="PTHR10429:SF0">
    <property type="entry name" value="DNA-3-METHYLADENINE GLYCOSYLASE"/>
    <property type="match status" value="1"/>
</dbReference>
<dbReference type="InterPro" id="IPR011034">
    <property type="entry name" value="Formyl_transferase-like_C_sf"/>
</dbReference>
<gene>
    <name evidence="16" type="primary">LOC107267880</name>
</gene>
<organism evidence="15 16">
    <name type="scientific">Cephus cinctus</name>
    <name type="common">Wheat stem sawfly</name>
    <dbReference type="NCBI Taxonomy" id="211228"/>
    <lineage>
        <taxon>Eukaryota</taxon>
        <taxon>Metazoa</taxon>
        <taxon>Ecdysozoa</taxon>
        <taxon>Arthropoda</taxon>
        <taxon>Hexapoda</taxon>
        <taxon>Insecta</taxon>
        <taxon>Pterygota</taxon>
        <taxon>Neoptera</taxon>
        <taxon>Endopterygota</taxon>
        <taxon>Hymenoptera</taxon>
        <taxon>Cephoidea</taxon>
        <taxon>Cephidae</taxon>
        <taxon>Cephus</taxon>
    </lineage>
</organism>
<comment type="function">
    <text evidence="2">Hydrolysis of the deoxyribose N-glycosidic bond to excise 3-methyladenine, and 7-methylguanine from the damaged DNA polymer formed by alkylation lesions.</text>
</comment>
<dbReference type="GO" id="GO:0006284">
    <property type="term" value="P:base-excision repair"/>
    <property type="evidence" value="ECO:0007669"/>
    <property type="project" value="InterPro"/>
</dbReference>
<dbReference type="GO" id="GO:0003905">
    <property type="term" value="F:alkylbase DNA N-glycosylase activity"/>
    <property type="evidence" value="ECO:0007669"/>
    <property type="project" value="UniProtKB-EC"/>
</dbReference>
<dbReference type="GO" id="GO:0003677">
    <property type="term" value="F:DNA binding"/>
    <property type="evidence" value="ECO:0007669"/>
    <property type="project" value="InterPro"/>
</dbReference>
<name>A0AAJ7W1D0_CEPCN</name>
<evidence type="ECO:0000256" key="13">
    <source>
        <dbReference type="ARBA" id="ARBA00082988"/>
    </source>
</evidence>
<dbReference type="RefSeq" id="XP_024940953.1">
    <property type="nucleotide sequence ID" value="XM_025085185.1"/>
</dbReference>
<evidence type="ECO:0000256" key="14">
    <source>
        <dbReference type="SAM" id="MobiDB-lite"/>
    </source>
</evidence>
<evidence type="ECO:0000256" key="4">
    <source>
        <dbReference type="ARBA" id="ARBA00012000"/>
    </source>
</evidence>
<keyword evidence="15" id="KW-1185">Reference proteome</keyword>
<dbReference type="Proteomes" id="UP000694920">
    <property type="component" value="Unplaced"/>
</dbReference>
<accession>A0AAJ7W1D0</accession>
<feature type="compositionally biased region" description="Low complexity" evidence="14">
    <location>
        <begin position="89"/>
        <end position="101"/>
    </location>
</feature>
<proteinExistence type="inferred from homology"/>
<evidence type="ECO:0000256" key="1">
    <source>
        <dbReference type="ARBA" id="ARBA00000086"/>
    </source>
</evidence>
<feature type="region of interest" description="Disordered" evidence="14">
    <location>
        <begin position="79"/>
        <end position="104"/>
    </location>
</feature>
<dbReference type="EC" id="3.2.2.21" evidence="4"/>
<dbReference type="Pfam" id="PF02245">
    <property type="entry name" value="Pur_DNA_glyco"/>
    <property type="match status" value="1"/>
</dbReference>
<evidence type="ECO:0000256" key="11">
    <source>
        <dbReference type="ARBA" id="ARBA00076879"/>
    </source>
</evidence>
<dbReference type="KEGG" id="ccin:107267880"/>
<dbReference type="Gene3D" id="3.10.300.10">
    <property type="entry name" value="Methylpurine-DNA glycosylase (MPG)"/>
    <property type="match status" value="1"/>
</dbReference>
<dbReference type="PANTHER" id="PTHR10429">
    <property type="entry name" value="DNA-3-METHYLADENINE GLYCOSYLASE"/>
    <property type="match status" value="1"/>
</dbReference>
<evidence type="ECO:0000256" key="9">
    <source>
        <dbReference type="ARBA" id="ARBA00066187"/>
    </source>
</evidence>
<evidence type="ECO:0000256" key="10">
    <source>
        <dbReference type="ARBA" id="ARBA00068926"/>
    </source>
</evidence>
<sequence>MICLDMSFKTVQIFNSSFVVLIKQLSCFIDNYKQAIHRIAKLHIANLDISMKRTRLAAKKNVLRETVSAAGETNVFNRETQSTSADNVLPSSKSSESSTEPSRLRTRLKLENLTVEKTTISTDTSVNEKKSTKYLQDKKKLRGVVDLEMMKNELKQLEDPPATPIEIELSSTRLSYDFFDVPCETLAQNMLGKILVRQLDNGTILKGRIVETESYLGVVDKASHTYQHRITPRNAPMYMPPGTIYVYLTYGMYHCFNVSSQESGAYVTIRALEPTVGLEYMELLRNICVIEGRKEKKMINNIKSLESHELCNGPSEICTALDIDDETFRDANIVTCHGLWIENNSSVEKLNIVATPQIENEPSKFKKPSKQLLRFYILGNSCISQRNVLYEKDACAT</sequence>
<dbReference type="InterPro" id="IPR036995">
    <property type="entry name" value="MPG_sf"/>
</dbReference>
<comment type="catalytic activity">
    <reaction evidence="1">
        <text>Hydrolysis of alkylated DNA, releasing 3-methyladenine, 3-methylguanine, 7-methylguanine and 7-methyladenine.</text>
        <dbReference type="EC" id="3.2.2.21"/>
    </reaction>
</comment>